<comment type="caution">
    <text evidence="2">The sequence shown here is derived from an EMBL/GenBank/DDBJ whole genome shotgun (WGS) entry which is preliminary data.</text>
</comment>
<gene>
    <name evidence="2" type="ORF">QTN89_10025</name>
</gene>
<dbReference type="PROSITE" id="PS00409">
    <property type="entry name" value="PROKAR_NTER_METHYL"/>
    <property type="match status" value="1"/>
</dbReference>
<keyword evidence="1" id="KW-0472">Membrane</keyword>
<evidence type="ECO:0000313" key="3">
    <source>
        <dbReference type="Proteomes" id="UP001239462"/>
    </source>
</evidence>
<dbReference type="InterPro" id="IPR012902">
    <property type="entry name" value="N_methyl_site"/>
</dbReference>
<dbReference type="Proteomes" id="UP001239462">
    <property type="component" value="Unassembled WGS sequence"/>
</dbReference>
<dbReference type="RefSeq" id="WP_289163288.1">
    <property type="nucleotide sequence ID" value="NZ_JASZZN010000006.1"/>
</dbReference>
<protein>
    <submittedName>
        <fullName evidence="2">Prepilin-type N-terminal cleavage/methylation domain-containing protein</fullName>
    </submittedName>
</protein>
<keyword evidence="1" id="KW-0812">Transmembrane</keyword>
<evidence type="ECO:0000313" key="2">
    <source>
        <dbReference type="EMBL" id="MDM4015767.1"/>
    </source>
</evidence>
<proteinExistence type="predicted"/>
<dbReference type="InterPro" id="IPR045584">
    <property type="entry name" value="Pilin-like"/>
</dbReference>
<keyword evidence="1" id="KW-1133">Transmembrane helix</keyword>
<accession>A0ABT7PH05</accession>
<dbReference type="EMBL" id="JASZZN010000006">
    <property type="protein sequence ID" value="MDM4015767.1"/>
    <property type="molecule type" value="Genomic_DNA"/>
</dbReference>
<organism evidence="2 3">
    <name type="scientific">Roseiconus lacunae</name>
    <dbReference type="NCBI Taxonomy" id="2605694"/>
    <lineage>
        <taxon>Bacteria</taxon>
        <taxon>Pseudomonadati</taxon>
        <taxon>Planctomycetota</taxon>
        <taxon>Planctomycetia</taxon>
        <taxon>Pirellulales</taxon>
        <taxon>Pirellulaceae</taxon>
        <taxon>Roseiconus</taxon>
    </lineage>
</organism>
<dbReference type="Pfam" id="PF07963">
    <property type="entry name" value="N_methyl"/>
    <property type="match status" value="1"/>
</dbReference>
<reference evidence="2 3" key="1">
    <citation type="submission" date="2023-06" db="EMBL/GenBank/DDBJ databases">
        <title>Roseiconus lacunae JC819 isolated from Gulf of Mannar region, Tamil Nadu.</title>
        <authorList>
            <person name="Pk S."/>
            <person name="Ch S."/>
            <person name="Ch V.R."/>
        </authorList>
    </citation>
    <scope>NUCLEOTIDE SEQUENCE [LARGE SCALE GENOMIC DNA]</scope>
    <source>
        <strain evidence="2 3">JC819</strain>
    </source>
</reference>
<feature type="transmembrane region" description="Helical" evidence="1">
    <location>
        <begin position="12"/>
        <end position="34"/>
    </location>
</feature>
<dbReference type="SUPFAM" id="SSF54523">
    <property type="entry name" value="Pili subunits"/>
    <property type="match status" value="1"/>
</dbReference>
<sequence length="166" mass="18136">MMDTPGQPVRRGFSLIELLVVMVLLAVMASLATLTSRAAFAKKSLELAAATVEQFDRQCRADARLSRRGASGQIDPSRGQLIIEAPHKRTFRLSGRVVIDRFVSHGGKVIRNRQARIQMNEFGASPSYAVRLVCGDSARWIFISGGSGQIVDNLDGTKVSRLLVKP</sequence>
<name>A0ABT7PH05_9BACT</name>
<keyword evidence="3" id="KW-1185">Reference proteome</keyword>
<evidence type="ECO:0000256" key="1">
    <source>
        <dbReference type="SAM" id="Phobius"/>
    </source>
</evidence>
<dbReference type="NCBIfam" id="TIGR02532">
    <property type="entry name" value="IV_pilin_GFxxxE"/>
    <property type="match status" value="1"/>
</dbReference>